<feature type="domain" description="Disease resistance protein winged helix" evidence="8">
    <location>
        <begin position="379"/>
        <end position="405"/>
    </location>
</feature>
<gene>
    <name evidence="9" type="ORF">ZEAMMB73_Zm00001d007688</name>
</gene>
<feature type="domain" description="Disease resistance N-terminal" evidence="7">
    <location>
        <begin position="12"/>
        <end position="95"/>
    </location>
</feature>
<dbReference type="InterPro" id="IPR041118">
    <property type="entry name" value="Rx_N"/>
</dbReference>
<dbReference type="PANTHER" id="PTHR23155">
    <property type="entry name" value="DISEASE RESISTANCE PROTEIN RP"/>
    <property type="match status" value="1"/>
</dbReference>
<dbReference type="InterPro" id="IPR038005">
    <property type="entry name" value="RX-like_CC"/>
</dbReference>
<dbReference type="InterPro" id="IPR044974">
    <property type="entry name" value="Disease_R_plants"/>
</dbReference>
<reference evidence="9" key="1">
    <citation type="submission" date="2015-12" db="EMBL/GenBank/DDBJ databases">
        <title>Update maize B73 reference genome by single molecule sequencing technologies.</title>
        <authorList>
            <consortium name="Maize Genome Sequencing Project"/>
            <person name="Ware D."/>
        </authorList>
    </citation>
    <scope>NUCLEOTIDE SEQUENCE [LARGE SCALE GENOMIC DNA]</scope>
    <source>
        <tissue evidence="9">Seedling</tissue>
    </source>
</reference>
<dbReference type="OMA" id="KWICARL"/>
<keyword evidence="5" id="KW-0611">Plant defense</keyword>
<evidence type="ECO:0000256" key="2">
    <source>
        <dbReference type="ARBA" id="ARBA00022614"/>
    </source>
</evidence>
<accession>A0A1D6F7Z1</accession>
<keyword evidence="2" id="KW-0433">Leucine-rich repeat</keyword>
<dbReference type="GO" id="GO:0006952">
    <property type="term" value="P:defense response"/>
    <property type="evidence" value="ECO:0007669"/>
    <property type="project" value="UniProtKB-KW"/>
</dbReference>
<dbReference type="InterPro" id="IPR036388">
    <property type="entry name" value="WH-like_DNA-bd_sf"/>
</dbReference>
<evidence type="ECO:0000313" key="9">
    <source>
        <dbReference type="EMBL" id="ONM27338.1"/>
    </source>
</evidence>
<dbReference type="Pfam" id="PF18052">
    <property type="entry name" value="Rx_N"/>
    <property type="match status" value="1"/>
</dbReference>
<evidence type="ECO:0000259" key="7">
    <source>
        <dbReference type="Pfam" id="PF18052"/>
    </source>
</evidence>
<dbReference type="Pfam" id="PF23559">
    <property type="entry name" value="WHD_DRP"/>
    <property type="match status" value="1"/>
</dbReference>
<keyword evidence="3" id="KW-0677">Repeat</keyword>
<protein>
    <submittedName>
        <fullName evidence="9">Disease resistance protein RPM1</fullName>
    </submittedName>
</protein>
<feature type="domain" description="NB-ARC" evidence="6">
    <location>
        <begin position="217"/>
        <end position="285"/>
    </location>
</feature>
<keyword evidence="4" id="KW-0547">Nucleotide-binding</keyword>
<dbReference type="ExpressionAtlas" id="A0A1D6F7Z1">
    <property type="expression patterns" value="baseline and differential"/>
</dbReference>
<organism evidence="9">
    <name type="scientific">Zea mays</name>
    <name type="common">Maize</name>
    <dbReference type="NCBI Taxonomy" id="4577"/>
    <lineage>
        <taxon>Eukaryota</taxon>
        <taxon>Viridiplantae</taxon>
        <taxon>Streptophyta</taxon>
        <taxon>Embryophyta</taxon>
        <taxon>Tracheophyta</taxon>
        <taxon>Spermatophyta</taxon>
        <taxon>Magnoliopsida</taxon>
        <taxon>Liliopsida</taxon>
        <taxon>Poales</taxon>
        <taxon>Poaceae</taxon>
        <taxon>PACMAD clade</taxon>
        <taxon>Panicoideae</taxon>
        <taxon>Andropogonodae</taxon>
        <taxon>Andropogoneae</taxon>
        <taxon>Tripsacinae</taxon>
        <taxon>Zea</taxon>
    </lineage>
</organism>
<dbReference type="Gene3D" id="1.10.8.430">
    <property type="entry name" value="Helical domain of apoptotic protease-activating factors"/>
    <property type="match status" value="1"/>
</dbReference>
<dbReference type="SUPFAM" id="SSF52540">
    <property type="entry name" value="P-loop containing nucleoside triphosphate hydrolases"/>
    <property type="match status" value="1"/>
</dbReference>
<dbReference type="InterPro" id="IPR058922">
    <property type="entry name" value="WHD_DRP"/>
</dbReference>
<evidence type="ECO:0000256" key="5">
    <source>
        <dbReference type="ARBA" id="ARBA00022821"/>
    </source>
</evidence>
<sequence length="419" mass="47751">MEGALASAATGALQSVVAKLQALLRDEYRRLTGMRGKMEWLTGELVAMKAFLTDMSRDETPPDEQRKLWMKDVRELSYDIEDSLDDFFVQHAAKPDGIMEKMASLLERTKSRHRIGKEFDAIKRKVMEADARRKSYSTDRPVAKARSSSIDPRALAIFEDARKPVGIDGAKDEVTRLLLGRLEQEGHQEQRQRQIVYIVGSGGLGKTTLAYQESDESRYFIVLDDIWDTKTWEIIKTAFPLTHCGSIIIVTTRINEVARECCRYSDNGHIYNMRPLNMEHSAQLFYGRLFSPEEKCPGHLQEISGQILEKCAGLPLAIIAMSGLLSSKGRTRKEWDIVKDSMGRALERNSDVQRMLEIISLSYLDLPPELRTCLLYLSIFPEDYTIDKDGLIKRWIGEGFIHEQSQPGGWSIPLRRDVF</sequence>
<dbReference type="AlphaFoldDB" id="A0A1D6F7Z1"/>
<dbReference type="InterPro" id="IPR002182">
    <property type="entry name" value="NB-ARC"/>
</dbReference>
<dbReference type="CDD" id="cd14798">
    <property type="entry name" value="RX-CC_like"/>
    <property type="match status" value="1"/>
</dbReference>
<evidence type="ECO:0000256" key="4">
    <source>
        <dbReference type="ARBA" id="ARBA00022741"/>
    </source>
</evidence>
<dbReference type="InParanoid" id="A0A1D6F7Z1"/>
<dbReference type="Gene3D" id="1.20.5.4130">
    <property type="match status" value="1"/>
</dbReference>
<dbReference type="SMR" id="A0A1D6F7Z1"/>
<dbReference type="PANTHER" id="PTHR23155:SF1107">
    <property type="entry name" value="OS08G0373000 PROTEIN"/>
    <property type="match status" value="1"/>
</dbReference>
<dbReference type="Gene3D" id="1.10.10.10">
    <property type="entry name" value="Winged helix-like DNA-binding domain superfamily/Winged helix DNA-binding domain"/>
    <property type="match status" value="1"/>
</dbReference>
<evidence type="ECO:0000256" key="1">
    <source>
        <dbReference type="ARBA" id="ARBA00008894"/>
    </source>
</evidence>
<evidence type="ECO:0000256" key="3">
    <source>
        <dbReference type="ARBA" id="ARBA00022737"/>
    </source>
</evidence>
<dbReference type="InterPro" id="IPR027417">
    <property type="entry name" value="P-loop_NTPase"/>
</dbReference>
<comment type="similarity">
    <text evidence="1">Belongs to the disease resistance NB-LRR family.</text>
</comment>
<name>A0A1D6F7Z1_MAIZE</name>
<dbReference type="Gene3D" id="3.40.50.300">
    <property type="entry name" value="P-loop containing nucleotide triphosphate hydrolases"/>
    <property type="match status" value="2"/>
</dbReference>
<evidence type="ECO:0000259" key="8">
    <source>
        <dbReference type="Pfam" id="PF23559"/>
    </source>
</evidence>
<dbReference type="Pfam" id="PF00931">
    <property type="entry name" value="NB-ARC"/>
    <property type="match status" value="1"/>
</dbReference>
<proteinExistence type="inferred from homology"/>
<dbReference type="GO" id="GO:0043531">
    <property type="term" value="F:ADP binding"/>
    <property type="evidence" value="ECO:0007669"/>
    <property type="project" value="InterPro"/>
</dbReference>
<dbReference type="IntAct" id="A0A1D6F7Z1">
    <property type="interactions" value="1"/>
</dbReference>
<dbReference type="EMBL" id="CM007648">
    <property type="protein sequence ID" value="ONM27338.1"/>
    <property type="molecule type" value="Genomic_DNA"/>
</dbReference>
<evidence type="ECO:0000259" key="6">
    <source>
        <dbReference type="Pfam" id="PF00931"/>
    </source>
</evidence>
<dbReference type="InterPro" id="IPR042197">
    <property type="entry name" value="Apaf_helical"/>
</dbReference>